<protein>
    <submittedName>
        <fullName evidence="1">Uncharacterized protein</fullName>
    </submittedName>
</protein>
<dbReference type="EMBL" id="CAJHUC010002445">
    <property type="protein sequence ID" value="CAD7703825.1"/>
    <property type="molecule type" value="Genomic_DNA"/>
</dbReference>
<gene>
    <name evidence="1" type="ORF">OSTQU699_LOCUS9181</name>
</gene>
<organism evidence="1 2">
    <name type="scientific">Ostreobium quekettii</name>
    <dbReference type="NCBI Taxonomy" id="121088"/>
    <lineage>
        <taxon>Eukaryota</taxon>
        <taxon>Viridiplantae</taxon>
        <taxon>Chlorophyta</taxon>
        <taxon>core chlorophytes</taxon>
        <taxon>Ulvophyceae</taxon>
        <taxon>TCBD clade</taxon>
        <taxon>Bryopsidales</taxon>
        <taxon>Ostreobineae</taxon>
        <taxon>Ostreobiaceae</taxon>
        <taxon>Ostreobium</taxon>
    </lineage>
</organism>
<dbReference type="Proteomes" id="UP000708148">
    <property type="component" value="Unassembled WGS sequence"/>
</dbReference>
<evidence type="ECO:0000313" key="1">
    <source>
        <dbReference type="EMBL" id="CAD7703825.1"/>
    </source>
</evidence>
<keyword evidence="2" id="KW-1185">Reference proteome</keyword>
<evidence type="ECO:0000313" key="2">
    <source>
        <dbReference type="Proteomes" id="UP000708148"/>
    </source>
</evidence>
<accession>A0A8S1J956</accession>
<dbReference type="AlphaFoldDB" id="A0A8S1J956"/>
<comment type="caution">
    <text evidence="1">The sequence shown here is derived from an EMBL/GenBank/DDBJ whole genome shotgun (WGS) entry which is preliminary data.</text>
</comment>
<reference evidence="1" key="1">
    <citation type="submission" date="2020-12" db="EMBL/GenBank/DDBJ databases">
        <authorList>
            <person name="Iha C."/>
        </authorList>
    </citation>
    <scope>NUCLEOTIDE SEQUENCE</scope>
</reference>
<proteinExistence type="predicted"/>
<name>A0A8S1J956_9CHLO</name>
<sequence>MGRCRHACQPIRHEYLAQKLDIHWKSLRKGTPCQGLVDYSMRFGNSQWRFLAISILRNLWSPHADILHKRTSAIALAAQCTMRLLCEAILRNPLWFVQG</sequence>